<feature type="chain" id="PRO_5040761521" evidence="1">
    <location>
        <begin position="21"/>
        <end position="182"/>
    </location>
</feature>
<comment type="caution">
    <text evidence="2">The sequence shown here is derived from an EMBL/GenBank/DDBJ whole genome shotgun (WGS) entry which is preliminary data.</text>
</comment>
<reference evidence="2" key="1">
    <citation type="submission" date="2022-11" db="EMBL/GenBank/DDBJ databases">
        <title>Draft genome sequence of Hoeflea poritis E7-10 and Hoeflea prorocentri PM5-8, separated from scleractinian coral Porites lutea and marine dinoflagellate.</title>
        <authorList>
            <person name="Zhang G."/>
            <person name="Wei Q."/>
            <person name="Cai L."/>
        </authorList>
    </citation>
    <scope>NUCLEOTIDE SEQUENCE</scope>
    <source>
        <strain evidence="2">PM5-8</strain>
    </source>
</reference>
<evidence type="ECO:0000256" key="1">
    <source>
        <dbReference type="SAM" id="SignalP"/>
    </source>
</evidence>
<evidence type="ECO:0000313" key="2">
    <source>
        <dbReference type="EMBL" id="MDA5398131.1"/>
    </source>
</evidence>
<gene>
    <name evidence="2" type="ORF">OQ273_06045</name>
</gene>
<dbReference type="EMBL" id="JAPJZI010000001">
    <property type="protein sequence ID" value="MDA5398131.1"/>
    <property type="molecule type" value="Genomic_DNA"/>
</dbReference>
<evidence type="ECO:0000313" key="3">
    <source>
        <dbReference type="Proteomes" id="UP001151234"/>
    </source>
</evidence>
<dbReference type="Proteomes" id="UP001151234">
    <property type="component" value="Unassembled WGS sequence"/>
</dbReference>
<protein>
    <submittedName>
        <fullName evidence="2">Uncharacterized protein</fullName>
    </submittedName>
</protein>
<feature type="signal peptide" evidence="1">
    <location>
        <begin position="1"/>
        <end position="20"/>
    </location>
</feature>
<proteinExistence type="predicted"/>
<accession>A0A9X3UK58</accession>
<organism evidence="2 3">
    <name type="scientific">Hoeflea prorocentri</name>
    <dbReference type="NCBI Taxonomy" id="1922333"/>
    <lineage>
        <taxon>Bacteria</taxon>
        <taxon>Pseudomonadati</taxon>
        <taxon>Pseudomonadota</taxon>
        <taxon>Alphaproteobacteria</taxon>
        <taxon>Hyphomicrobiales</taxon>
        <taxon>Rhizobiaceae</taxon>
        <taxon>Hoeflea</taxon>
    </lineage>
</organism>
<keyword evidence="3" id="KW-1185">Reference proteome</keyword>
<dbReference type="RefSeq" id="WP_267989570.1">
    <property type="nucleotide sequence ID" value="NZ_JAPJZI010000001.1"/>
</dbReference>
<name>A0A9X3UK58_9HYPH</name>
<sequence>MFLRLSLTACVLLVSGFLSASWAGPKDKVFFDSVSGVWRGPGEIVAGKYKGTKFHCHFNGAPSAEHKIGVAMDGHCRVGIFSQKMTAIIGDRGGNYTGKFQDGAKGEGLDLTSGKVNGNKIVVGLNRKKLNGAMVAHLQEPDVMNVTISVKVRERLIPVIGMTLSRDRKVGASRQQQQDHLR</sequence>
<dbReference type="AlphaFoldDB" id="A0A9X3UK58"/>
<keyword evidence="1" id="KW-0732">Signal</keyword>